<feature type="transmembrane region" description="Helical" evidence="6">
    <location>
        <begin position="142"/>
        <end position="163"/>
    </location>
</feature>
<evidence type="ECO:0000313" key="8">
    <source>
        <dbReference type="Proteomes" id="UP001630127"/>
    </source>
</evidence>
<evidence type="ECO:0008006" key="9">
    <source>
        <dbReference type="Google" id="ProtNLM"/>
    </source>
</evidence>
<keyword evidence="3 6" id="KW-0812">Transmembrane</keyword>
<dbReference type="InterPro" id="IPR006904">
    <property type="entry name" value="DUF716"/>
</dbReference>
<feature type="transmembrane region" description="Helical" evidence="6">
    <location>
        <begin position="53"/>
        <end position="72"/>
    </location>
</feature>
<evidence type="ECO:0000313" key="7">
    <source>
        <dbReference type="EMBL" id="KAL3507573.1"/>
    </source>
</evidence>
<feature type="transmembrane region" description="Helical" evidence="6">
    <location>
        <begin position="84"/>
        <end position="103"/>
    </location>
</feature>
<feature type="transmembrane region" description="Helical" evidence="6">
    <location>
        <begin position="109"/>
        <end position="130"/>
    </location>
</feature>
<proteinExistence type="inferred from homology"/>
<dbReference type="GO" id="GO:0016020">
    <property type="term" value="C:membrane"/>
    <property type="evidence" value="ECO:0007669"/>
    <property type="project" value="UniProtKB-SubCell"/>
</dbReference>
<dbReference type="PANTHER" id="PTHR47830:SF2">
    <property type="entry name" value="PROTEIN, PUTATIVE-RELATED"/>
    <property type="match status" value="1"/>
</dbReference>
<dbReference type="Pfam" id="PF04819">
    <property type="entry name" value="DUF716"/>
    <property type="match status" value="1"/>
</dbReference>
<dbReference type="AlphaFoldDB" id="A0ABD2YPW6"/>
<sequence length="290" mass="32456">MVLFATHFLSFLFLFPIAIRRLVCSVSLYLESPAQFSSKTWYFSEPKWKNWDFYTLLVALPIASFSHIYLFLAISGLPTYRFSFLAQSLLIFLFWALLILIILKESLDLYVVPESFVFILGGIAFLAEYFMNGRGILGLGGVAYELLGGLALVCAACCLYLSIWPSAFFADFLLSSGLVLKAVWVLQLGLSLYTDAFSVKGCEKMTIMQGNNREVDVKCDLEEDKLRGMALTNLLFIVHTTLVLISSFVLFGLLHRIGNTRSREDSGPLLSNIGSSEGIVMNPLPIFELE</sequence>
<comment type="similarity">
    <text evidence="2">Belongs to the TMEM45 family.</text>
</comment>
<evidence type="ECO:0000256" key="1">
    <source>
        <dbReference type="ARBA" id="ARBA00004141"/>
    </source>
</evidence>
<keyword evidence="8" id="KW-1185">Reference proteome</keyword>
<protein>
    <recommendedName>
        <fullName evidence="9">Transmembrane protein</fullName>
    </recommendedName>
</protein>
<comment type="subcellular location">
    <subcellularLocation>
        <location evidence="1">Membrane</location>
        <topology evidence="1">Multi-pass membrane protein</topology>
    </subcellularLocation>
</comment>
<keyword evidence="4 6" id="KW-1133">Transmembrane helix</keyword>
<evidence type="ECO:0000256" key="3">
    <source>
        <dbReference type="ARBA" id="ARBA00022692"/>
    </source>
</evidence>
<organism evidence="7 8">
    <name type="scientific">Cinchona calisaya</name>
    <dbReference type="NCBI Taxonomy" id="153742"/>
    <lineage>
        <taxon>Eukaryota</taxon>
        <taxon>Viridiplantae</taxon>
        <taxon>Streptophyta</taxon>
        <taxon>Embryophyta</taxon>
        <taxon>Tracheophyta</taxon>
        <taxon>Spermatophyta</taxon>
        <taxon>Magnoliopsida</taxon>
        <taxon>eudicotyledons</taxon>
        <taxon>Gunneridae</taxon>
        <taxon>Pentapetalae</taxon>
        <taxon>asterids</taxon>
        <taxon>lamiids</taxon>
        <taxon>Gentianales</taxon>
        <taxon>Rubiaceae</taxon>
        <taxon>Cinchonoideae</taxon>
        <taxon>Cinchoneae</taxon>
        <taxon>Cinchona</taxon>
    </lineage>
</organism>
<evidence type="ECO:0000256" key="2">
    <source>
        <dbReference type="ARBA" id="ARBA00006948"/>
    </source>
</evidence>
<accession>A0ABD2YPW6</accession>
<dbReference type="PANTHER" id="PTHR47830">
    <property type="entry name" value="OS11G0534100 PROTEIN"/>
    <property type="match status" value="1"/>
</dbReference>
<feature type="transmembrane region" description="Helical" evidence="6">
    <location>
        <begin position="234"/>
        <end position="254"/>
    </location>
</feature>
<evidence type="ECO:0000256" key="4">
    <source>
        <dbReference type="ARBA" id="ARBA00022989"/>
    </source>
</evidence>
<name>A0ABD2YPW6_9GENT</name>
<evidence type="ECO:0000256" key="5">
    <source>
        <dbReference type="ARBA" id="ARBA00023136"/>
    </source>
</evidence>
<dbReference type="EMBL" id="JBJUIK010000013">
    <property type="protein sequence ID" value="KAL3507573.1"/>
    <property type="molecule type" value="Genomic_DNA"/>
</dbReference>
<keyword evidence="5 6" id="KW-0472">Membrane</keyword>
<dbReference type="Proteomes" id="UP001630127">
    <property type="component" value="Unassembled WGS sequence"/>
</dbReference>
<evidence type="ECO:0000256" key="6">
    <source>
        <dbReference type="SAM" id="Phobius"/>
    </source>
</evidence>
<reference evidence="7 8" key="1">
    <citation type="submission" date="2024-11" db="EMBL/GenBank/DDBJ databases">
        <title>A near-complete genome assembly of Cinchona calisaya.</title>
        <authorList>
            <person name="Lian D.C."/>
            <person name="Zhao X.W."/>
            <person name="Wei L."/>
        </authorList>
    </citation>
    <scope>NUCLEOTIDE SEQUENCE [LARGE SCALE GENOMIC DNA]</scope>
    <source>
        <tissue evidence="7">Nenye</tissue>
    </source>
</reference>
<comment type="caution">
    <text evidence="7">The sequence shown here is derived from an EMBL/GenBank/DDBJ whole genome shotgun (WGS) entry which is preliminary data.</text>
</comment>
<gene>
    <name evidence="7" type="ORF">ACH5RR_032955</name>
</gene>